<dbReference type="CDD" id="cd04751">
    <property type="entry name" value="Commd3"/>
    <property type="match status" value="1"/>
</dbReference>
<evidence type="ECO:0000256" key="2">
    <source>
        <dbReference type="ARBA" id="ARBA00093469"/>
    </source>
</evidence>
<evidence type="ECO:0000313" key="5">
    <source>
        <dbReference type="RefSeq" id="XP_065665097.1"/>
    </source>
</evidence>
<dbReference type="InterPro" id="IPR017920">
    <property type="entry name" value="COMM"/>
</dbReference>
<evidence type="ECO:0000313" key="4">
    <source>
        <dbReference type="Proteomes" id="UP001652625"/>
    </source>
</evidence>
<name>A0ABM4CT36_HYDVU</name>
<keyword evidence="4" id="KW-1185">Reference proteome</keyword>
<accession>A0ABM4CT36</accession>
<dbReference type="RefSeq" id="XP_065665097.1">
    <property type="nucleotide sequence ID" value="XM_065809025.1"/>
</dbReference>
<evidence type="ECO:0000259" key="3">
    <source>
        <dbReference type="PROSITE" id="PS51269"/>
    </source>
</evidence>
<dbReference type="Pfam" id="PF07258">
    <property type="entry name" value="COMM_domain"/>
    <property type="match status" value="1"/>
</dbReference>
<dbReference type="PANTHER" id="PTHR31159">
    <property type="entry name" value="COMM DOMAIN-CONTAINING PROTEIN 3"/>
    <property type="match status" value="1"/>
</dbReference>
<dbReference type="Pfam" id="PF21672">
    <property type="entry name" value="COMM_HN"/>
    <property type="match status" value="1"/>
</dbReference>
<gene>
    <name evidence="5" type="primary">LOC100214286</name>
</gene>
<dbReference type="PANTHER" id="PTHR31159:SF1">
    <property type="entry name" value="COMM DOMAIN-CONTAINING PROTEIN 3"/>
    <property type="match status" value="1"/>
</dbReference>
<sequence>MDLNLNVLEGLKLSGDGLYLQENDFPILCRAIFEVLLKEKKAEDLLSALHSDGSVIKQSFYGLCTLVVESCRNTAEESSVSSILEDCNWSSERISIFLKQLKINQKELRINLARITSSTHPHIVDVDWKLDYNVKSNLLEKVDSFKYLISLKTQYFDIQEPGSNSSIDFSCSIEDLQDLVSKLKDAVKSVEKASQI</sequence>
<proteinExistence type="inferred from homology"/>
<organism evidence="4 5">
    <name type="scientific">Hydra vulgaris</name>
    <name type="common">Hydra</name>
    <name type="synonym">Hydra attenuata</name>
    <dbReference type="NCBI Taxonomy" id="6087"/>
    <lineage>
        <taxon>Eukaryota</taxon>
        <taxon>Metazoa</taxon>
        <taxon>Cnidaria</taxon>
        <taxon>Hydrozoa</taxon>
        <taxon>Hydroidolina</taxon>
        <taxon>Anthoathecata</taxon>
        <taxon>Aplanulata</taxon>
        <taxon>Hydridae</taxon>
        <taxon>Hydra</taxon>
    </lineage>
</organism>
<dbReference type="Proteomes" id="UP001652625">
    <property type="component" value="Chromosome 11"/>
</dbReference>
<feature type="domain" description="COMM" evidence="3">
    <location>
        <begin position="122"/>
        <end position="194"/>
    </location>
</feature>
<reference evidence="5" key="1">
    <citation type="submission" date="2025-08" db="UniProtKB">
        <authorList>
            <consortium name="RefSeq"/>
        </authorList>
    </citation>
    <scope>IDENTIFICATION</scope>
</reference>
<dbReference type="GeneID" id="100214286"/>
<evidence type="ECO:0000256" key="1">
    <source>
        <dbReference type="ARBA" id="ARBA00016548"/>
    </source>
</evidence>
<protein>
    <recommendedName>
        <fullName evidence="1">COMM domain-containing protein 3</fullName>
    </recommendedName>
</protein>
<comment type="similarity">
    <text evidence="2">Belongs to the COMM domain-containing protein 3 family.</text>
</comment>
<dbReference type="InterPro" id="IPR037355">
    <property type="entry name" value="COMMD3"/>
</dbReference>
<dbReference type="PROSITE" id="PS51269">
    <property type="entry name" value="COMM"/>
    <property type="match status" value="1"/>
</dbReference>